<dbReference type="OrthoDB" id="5381460at2759"/>
<dbReference type="Proteomes" id="UP000267821">
    <property type="component" value="Unassembled WGS sequence"/>
</dbReference>
<reference evidence="1 2" key="1">
    <citation type="journal article" date="2018" name="Nat. Ecol. Evol.">
        <title>Pezizomycetes genomes reveal the molecular basis of ectomycorrhizal truffle lifestyle.</title>
        <authorList>
            <person name="Murat C."/>
            <person name="Payen T."/>
            <person name="Noel B."/>
            <person name="Kuo A."/>
            <person name="Morin E."/>
            <person name="Chen J."/>
            <person name="Kohler A."/>
            <person name="Krizsan K."/>
            <person name="Balestrini R."/>
            <person name="Da Silva C."/>
            <person name="Montanini B."/>
            <person name="Hainaut M."/>
            <person name="Levati E."/>
            <person name="Barry K.W."/>
            <person name="Belfiori B."/>
            <person name="Cichocki N."/>
            <person name="Clum A."/>
            <person name="Dockter R.B."/>
            <person name="Fauchery L."/>
            <person name="Guy J."/>
            <person name="Iotti M."/>
            <person name="Le Tacon F."/>
            <person name="Lindquist E.A."/>
            <person name="Lipzen A."/>
            <person name="Malagnac F."/>
            <person name="Mello A."/>
            <person name="Molinier V."/>
            <person name="Miyauchi S."/>
            <person name="Poulain J."/>
            <person name="Riccioni C."/>
            <person name="Rubini A."/>
            <person name="Sitrit Y."/>
            <person name="Splivallo R."/>
            <person name="Traeger S."/>
            <person name="Wang M."/>
            <person name="Zifcakova L."/>
            <person name="Wipf D."/>
            <person name="Zambonelli A."/>
            <person name="Paolocci F."/>
            <person name="Nowrousian M."/>
            <person name="Ottonello S."/>
            <person name="Baldrian P."/>
            <person name="Spatafora J.W."/>
            <person name="Henrissat B."/>
            <person name="Nagy L.G."/>
            <person name="Aury J.M."/>
            <person name="Wincker P."/>
            <person name="Grigoriev I.V."/>
            <person name="Bonfante P."/>
            <person name="Martin F.M."/>
        </authorList>
    </citation>
    <scope>NUCLEOTIDE SEQUENCE [LARGE SCALE GENOMIC DNA]</scope>
    <source>
        <strain evidence="1 2">ATCC MYA-4762</strain>
    </source>
</reference>
<proteinExistence type="predicted"/>
<protein>
    <submittedName>
        <fullName evidence="1">Uncharacterized protein</fullName>
    </submittedName>
</protein>
<dbReference type="SUPFAM" id="SSF55608">
    <property type="entry name" value="Homing endonucleases"/>
    <property type="match status" value="1"/>
</dbReference>
<evidence type="ECO:0000313" key="2">
    <source>
        <dbReference type="Proteomes" id="UP000267821"/>
    </source>
</evidence>
<dbReference type="EMBL" id="ML121537">
    <property type="protein sequence ID" value="RPB25481.1"/>
    <property type="molecule type" value="Genomic_DNA"/>
</dbReference>
<gene>
    <name evidence="1" type="ORF">L211DRAFT_875144</name>
</gene>
<evidence type="ECO:0000313" key="1">
    <source>
        <dbReference type="EMBL" id="RPB25481.1"/>
    </source>
</evidence>
<organism evidence="1 2">
    <name type="scientific">Terfezia boudieri ATCC MYA-4762</name>
    <dbReference type="NCBI Taxonomy" id="1051890"/>
    <lineage>
        <taxon>Eukaryota</taxon>
        <taxon>Fungi</taxon>
        <taxon>Dikarya</taxon>
        <taxon>Ascomycota</taxon>
        <taxon>Pezizomycotina</taxon>
        <taxon>Pezizomycetes</taxon>
        <taxon>Pezizales</taxon>
        <taxon>Pezizaceae</taxon>
        <taxon>Terfezia</taxon>
    </lineage>
</organism>
<dbReference type="InterPro" id="IPR027434">
    <property type="entry name" value="Homing_endonucl"/>
</dbReference>
<accession>A0A3N4LXT4</accession>
<feature type="non-terminal residue" evidence="1">
    <location>
        <position position="1"/>
    </location>
</feature>
<sequence length="83" mass="9507">LKETLGFGKVISQSARTSWFICQTKLQIELIISLFNGNLVFPSRQNSFKIFIDGFNIWCTQGRIRLNKIQFIPSTILPDLTNS</sequence>
<dbReference type="InParanoid" id="A0A3N4LXT4"/>
<dbReference type="AlphaFoldDB" id="A0A3N4LXT4"/>
<keyword evidence="2" id="KW-1185">Reference proteome</keyword>
<name>A0A3N4LXT4_9PEZI</name>